<dbReference type="PANTHER" id="PTHR11070">
    <property type="entry name" value="UVRD / RECB / PCRA DNA HELICASE FAMILY MEMBER"/>
    <property type="match status" value="1"/>
</dbReference>
<dbReference type="Gene3D" id="3.40.50.300">
    <property type="entry name" value="P-loop containing nucleotide triphosphate hydrolases"/>
    <property type="match status" value="2"/>
</dbReference>
<feature type="region of interest" description="DNA-binding and helicase activity, interacts with RecC" evidence="15">
    <location>
        <begin position="1"/>
        <end position="861"/>
    </location>
</feature>
<sequence>MTKPALFDFPLSKLQLIEASAGTGKTWTISGLFVRLILEANLSVEQILVVTYTKAATAELRDRLRKRLAEVRLWLETGKFDEQDHYAKAVVSAYQTIDEKADALKKITNAIRGFDQAAIYTIHGFCQRVLTDAALEAGVPFEQELITDDSDIVRELIEDEWRVWAYQGHSSVLSWVASKKITPSDVFDDLRKWVGKNYLQYADIPDVDLDGAWKNFAEQFVTTQSEWLRSHEDIAKRLLSGGLNARSYSPVKIEGWLKELATVFATDNVNLANVPDWLDKLGSQKLIAATKKNCDAPTHPFFDKVEKLVEYYAKVNESISLAYLHWQVGLLKKCNQLLPEKKTRLGVLSFDDLLNRLAEALQTNSATTLIQKVNQQFKAALIDEFQDTDPVQYQIFHTLFHESDSPVFLVGDPKQAIYSFRGADIFTYLSARSDTANQFSLDVNQRSAEPLVKAVNQLFLAAKRPFAVPGITYEDVGAKQIVNALKSADGLSPLCLSYFDVEEEDDELKKESANHLAAEGCATEIVRLLNQTTETLAIEDAKASQSNLRRIHGGDIAVLVNTHKQGALMMEALSKRKVPAVQQATISVFETREAEELLRVLQAIQAPQNHKLIKAALITDYFGYSGEQLEALANESEDWDIRLEQFTRYLDIWKSRGFMPMARTWLEDERLASKLLNFQDGERRLTNLLHLFELIQTESVASHGLESLIDWFIDQCNQSSSSQDEVQTRLESDAKRVKIVTIHASKGLEYPIVFCPFTWSGSKFKQNGMLVGRNENNEPVLHFLPDEQVAEQVQLEEYAEKLRLLYVALTRAKYRCYVAWHKVSECAYAPLSWLLHPLSEESENPRLDLQNHFAAVLTLTSSELIANMQALANEKPTYYSLVKWTNKDDLYIKPASETLALEPGVFSRLLKSSWQMSSFTSLTRQVSAQVTEMPDYDGAPILLEEPANDENTDLTMFDFPRGARAGTFLHTLFESIDFTKMDDPNEEEIIQNLLLDHGYEPHWLGILTGMVRSTLRQPMNESGHSLSMVSNGRRFVEMEFTFKLPSIPMLKLSELLSNPSWEVPMPFQMAAKSLDFSTMNGYLKGFIDLICEIDGRFYLIDYKSNWLGNRPEDYSASNLTHAIAVEHYYLQFLIYTVALHRYLAKRMPDQYRYETHFGGVRYLFLRGTATDIPHCGVFSYTPHPQLVVALDALFAESLSNQSFAEVE</sequence>
<evidence type="ECO:0000256" key="16">
    <source>
        <dbReference type="PROSITE-ProRule" id="PRU00560"/>
    </source>
</evidence>
<dbReference type="Pfam" id="PF12705">
    <property type="entry name" value="PDDEXK_1"/>
    <property type="match status" value="1"/>
</dbReference>
<evidence type="ECO:0000256" key="14">
    <source>
        <dbReference type="ARBA" id="ARBA00048988"/>
    </source>
</evidence>
<keyword evidence="2 15" id="KW-0479">Metal-binding</keyword>
<feature type="binding site" evidence="16">
    <location>
        <begin position="19"/>
        <end position="26"/>
    </location>
    <ligand>
        <name>ATP</name>
        <dbReference type="ChEBI" id="CHEBI:30616"/>
    </ligand>
</feature>
<comment type="subunit">
    <text evidence="15">Heterotrimer of RecB, RecC and RecD. All subunits contribute to DNA-binding. Interacts with RecA.</text>
</comment>
<evidence type="ECO:0000256" key="12">
    <source>
        <dbReference type="ARBA" id="ARBA00023235"/>
    </source>
</evidence>
<dbReference type="CDD" id="cd22352">
    <property type="entry name" value="RecB_C-like"/>
    <property type="match status" value="1"/>
</dbReference>
<evidence type="ECO:0000313" key="19">
    <source>
        <dbReference type="EMBL" id="MCB6184480.1"/>
    </source>
</evidence>
<dbReference type="Proteomes" id="UP001165395">
    <property type="component" value="Unassembled WGS sequence"/>
</dbReference>
<comment type="catalytic activity">
    <reaction evidence="15">
        <text>Exonucleolytic cleavage (in the presence of ATP) in either 5'- to 3'- or 3'- to 5'-direction to yield 5'-phosphooligonucleotides.</text>
        <dbReference type="EC" id="3.1.11.5"/>
    </reaction>
</comment>
<reference evidence="19" key="1">
    <citation type="submission" date="2021-10" db="EMBL/GenBank/DDBJ databases">
        <title>The complete genome sequence of Leeia sp. TBRC 13508.</title>
        <authorList>
            <person name="Charoenyingcharoen P."/>
            <person name="Yukphan P."/>
        </authorList>
    </citation>
    <scope>NUCLEOTIDE SEQUENCE</scope>
    <source>
        <strain evidence="19">TBRC 13508</strain>
    </source>
</reference>
<feature type="region of interest" description="Nuclease activity, interacts with RecD and RecA" evidence="15">
    <location>
        <begin position="913"/>
        <end position="1207"/>
    </location>
</feature>
<evidence type="ECO:0000256" key="9">
    <source>
        <dbReference type="ARBA" id="ARBA00022842"/>
    </source>
</evidence>
<dbReference type="InterPro" id="IPR000212">
    <property type="entry name" value="DNA_helicase_UvrD/REP"/>
</dbReference>
<dbReference type="PANTHER" id="PTHR11070:SF23">
    <property type="entry name" value="RECBCD ENZYME SUBUNIT RECB"/>
    <property type="match status" value="1"/>
</dbReference>
<dbReference type="Pfam" id="PF13361">
    <property type="entry name" value="UvrD_C"/>
    <property type="match status" value="1"/>
</dbReference>
<dbReference type="RefSeq" id="WP_227181290.1">
    <property type="nucleotide sequence ID" value="NZ_JAJBZT010000007.1"/>
</dbReference>
<evidence type="ECO:0000256" key="5">
    <source>
        <dbReference type="ARBA" id="ARBA00022801"/>
    </source>
</evidence>
<feature type="binding site" evidence="15">
    <location>
        <position position="1088"/>
    </location>
    <ligand>
        <name>Mg(2+)</name>
        <dbReference type="ChEBI" id="CHEBI:18420"/>
    </ligand>
</feature>
<dbReference type="InterPro" id="IPR011604">
    <property type="entry name" value="PDDEXK-like_dom_sf"/>
</dbReference>
<dbReference type="Pfam" id="PF00580">
    <property type="entry name" value="UvrD-helicase"/>
    <property type="match status" value="1"/>
</dbReference>
<dbReference type="InterPro" id="IPR014017">
    <property type="entry name" value="DNA_helicase_UvrD-like_C"/>
</dbReference>
<feature type="domain" description="UvrD-like helicase ATP-binding" evidence="17">
    <location>
        <begin position="1"/>
        <end position="448"/>
    </location>
</feature>
<dbReference type="EC" id="3.1.11.5" evidence="15"/>
<comment type="domain">
    <text evidence="15">The C-terminal domain has nuclease activity and interacts with RecD. It interacts with RecA, facilitating its loading onto ssDNA.</text>
</comment>
<keyword evidence="10 15" id="KW-0238">DNA-binding</keyword>
<dbReference type="InterPro" id="IPR014016">
    <property type="entry name" value="UvrD-like_ATP-bd"/>
</dbReference>
<dbReference type="NCBIfam" id="TIGR00609">
    <property type="entry name" value="recB"/>
    <property type="match status" value="1"/>
</dbReference>
<dbReference type="InterPro" id="IPR011335">
    <property type="entry name" value="Restrct_endonuc-II-like"/>
</dbReference>
<evidence type="ECO:0000256" key="1">
    <source>
        <dbReference type="ARBA" id="ARBA00022722"/>
    </source>
</evidence>
<evidence type="ECO:0000256" key="3">
    <source>
        <dbReference type="ARBA" id="ARBA00022741"/>
    </source>
</evidence>
<organism evidence="19 20">
    <name type="scientific">Leeia speluncae</name>
    <dbReference type="NCBI Taxonomy" id="2884804"/>
    <lineage>
        <taxon>Bacteria</taxon>
        <taxon>Pseudomonadati</taxon>
        <taxon>Pseudomonadota</taxon>
        <taxon>Betaproteobacteria</taxon>
        <taxon>Neisseriales</taxon>
        <taxon>Leeiaceae</taxon>
        <taxon>Leeia</taxon>
    </lineage>
</organism>
<evidence type="ECO:0000256" key="6">
    <source>
        <dbReference type="ARBA" id="ARBA00022806"/>
    </source>
</evidence>
<feature type="domain" description="UvrD-like helicase C-terminal" evidence="18">
    <location>
        <begin position="449"/>
        <end position="747"/>
    </location>
</feature>
<keyword evidence="20" id="KW-1185">Reference proteome</keyword>
<evidence type="ECO:0000256" key="7">
    <source>
        <dbReference type="ARBA" id="ARBA00022839"/>
    </source>
</evidence>
<proteinExistence type="inferred from homology"/>
<dbReference type="InterPro" id="IPR027417">
    <property type="entry name" value="P-loop_NTPase"/>
</dbReference>
<keyword evidence="8 15" id="KW-0067">ATP-binding</keyword>
<dbReference type="EC" id="5.6.2.4" evidence="15"/>
<evidence type="ECO:0000313" key="20">
    <source>
        <dbReference type="Proteomes" id="UP001165395"/>
    </source>
</evidence>
<name>A0ABS8D8G2_9NEIS</name>
<comment type="catalytic activity">
    <reaction evidence="13 15">
        <text>Couples ATP hydrolysis with the unwinding of duplex DNA by translocating in the 3'-5' direction.</text>
        <dbReference type="EC" id="5.6.2.4"/>
    </reaction>
</comment>
<comment type="miscellaneous">
    <text evidence="15">In the RecBCD complex, RecB has a slow 3'-5' helicase, an exonuclease activity and loads RecA onto ssDNA, RecD has a fast 5'-3' helicase activity, while RecC stimulates the ATPase and processivity of the RecB helicase and contributes to recognition of the Chi site.</text>
</comment>
<dbReference type="InterPro" id="IPR004586">
    <property type="entry name" value="RecB"/>
</dbReference>
<evidence type="ECO:0000256" key="13">
    <source>
        <dbReference type="ARBA" id="ARBA00034617"/>
    </source>
</evidence>
<keyword evidence="3 15" id="KW-0547">Nucleotide-binding</keyword>
<keyword evidence="9 15" id="KW-0460">Magnesium</keyword>
<comment type="function">
    <text evidence="15">A helicase/nuclease that prepares dsDNA breaks (DSB) for recombinational DNA repair. Binds to DSBs and unwinds DNA via a highly rapid and processive ATP-dependent bidirectional helicase activity. Unwinds dsDNA until it encounters a Chi (crossover hotspot instigator) sequence from the 3' direction. Cuts ssDNA a few nucleotides 3' to the Chi site. The properties and activities of the enzyme are changed at Chi. The Chi-altered holoenzyme produces a long 3'-ssDNA overhang and facilitates RecA-binding to the ssDNA for homologous DNA recombination and repair. Holoenzyme degrades any linearized DNA that is unable to undergo homologous recombination. In the holoenzyme this subunit contributes ATPase, 3'-5' helicase, exonuclease activity and loads RecA onto ssDNA.</text>
</comment>
<keyword evidence="4 15" id="KW-0227">DNA damage</keyword>
<evidence type="ECO:0000259" key="18">
    <source>
        <dbReference type="PROSITE" id="PS51217"/>
    </source>
</evidence>
<dbReference type="EMBL" id="JAJBZT010000007">
    <property type="protein sequence ID" value="MCB6184480.1"/>
    <property type="molecule type" value="Genomic_DNA"/>
</dbReference>
<keyword evidence="6 15" id="KW-0347">Helicase</keyword>
<dbReference type="PROSITE" id="PS51198">
    <property type="entry name" value="UVRD_HELICASE_ATP_BIND"/>
    <property type="match status" value="1"/>
</dbReference>
<keyword evidence="12 15" id="KW-0413">Isomerase</keyword>
<dbReference type="InterPro" id="IPR038726">
    <property type="entry name" value="PDDEXK_AddAB-type"/>
</dbReference>
<evidence type="ECO:0000256" key="2">
    <source>
        <dbReference type="ARBA" id="ARBA00022723"/>
    </source>
</evidence>
<protein>
    <recommendedName>
        <fullName evidence="15">RecBCD enzyme subunit RecB</fullName>
        <ecNumber evidence="15">3.1.11.5</ecNumber>
        <ecNumber evidence="15">5.6.2.4</ecNumber>
    </recommendedName>
    <alternativeName>
        <fullName evidence="15">DNA 3'-5' helicase subunit RecB</fullName>
    </alternativeName>
    <alternativeName>
        <fullName evidence="15">Exonuclease V subunit RecB</fullName>
        <shortName evidence="15">ExoV subunit RecB</shortName>
    </alternativeName>
    <alternativeName>
        <fullName evidence="15">Helicase/nuclease RecBCD subunit RecB</fullName>
    </alternativeName>
</protein>
<evidence type="ECO:0000256" key="10">
    <source>
        <dbReference type="ARBA" id="ARBA00023125"/>
    </source>
</evidence>
<dbReference type="PROSITE" id="PS51217">
    <property type="entry name" value="UVRD_HELICASE_CTER"/>
    <property type="match status" value="1"/>
</dbReference>
<comment type="similarity">
    <text evidence="15">Belongs to the helicase family. UvrD subfamily.</text>
</comment>
<evidence type="ECO:0000256" key="15">
    <source>
        <dbReference type="HAMAP-Rule" id="MF_01485"/>
    </source>
</evidence>
<evidence type="ECO:0000256" key="4">
    <source>
        <dbReference type="ARBA" id="ARBA00022763"/>
    </source>
</evidence>
<keyword evidence="11 15" id="KW-0234">DNA repair</keyword>
<feature type="active site" description="For nuclease activity" evidence="15">
    <location>
        <position position="1101"/>
    </location>
</feature>
<feature type="binding site" evidence="15">
    <location>
        <position position="1101"/>
    </location>
    <ligand>
        <name>Mg(2+)</name>
        <dbReference type="ChEBI" id="CHEBI:18420"/>
    </ligand>
</feature>
<comment type="cofactor">
    <cofactor evidence="15">
        <name>Mg(2+)</name>
        <dbReference type="ChEBI" id="CHEBI:18420"/>
    </cofactor>
    <text evidence="15">Binds 1 Mg(2+) ion per subunit.</text>
</comment>
<evidence type="ECO:0000256" key="8">
    <source>
        <dbReference type="ARBA" id="ARBA00022840"/>
    </source>
</evidence>
<keyword evidence="1 15" id="KW-0540">Nuclease</keyword>
<gene>
    <name evidence="15 19" type="primary">recB</name>
    <name evidence="19" type="ORF">LIN78_13090</name>
</gene>
<comment type="caution">
    <text evidence="19">The sequence shown here is derived from an EMBL/GenBank/DDBJ whole genome shotgun (WGS) entry which is preliminary data.</text>
</comment>
<dbReference type="GO" id="GO:0008854">
    <property type="term" value="F:exodeoxyribonuclease V activity"/>
    <property type="evidence" value="ECO:0007669"/>
    <property type="project" value="UniProtKB-EC"/>
</dbReference>
<evidence type="ECO:0000256" key="11">
    <source>
        <dbReference type="ARBA" id="ARBA00023204"/>
    </source>
</evidence>
<accession>A0ABS8D8G2</accession>
<comment type="catalytic activity">
    <reaction evidence="14 15">
        <text>ATP + H2O = ADP + phosphate + H(+)</text>
        <dbReference type="Rhea" id="RHEA:13065"/>
        <dbReference type="ChEBI" id="CHEBI:15377"/>
        <dbReference type="ChEBI" id="CHEBI:15378"/>
        <dbReference type="ChEBI" id="CHEBI:30616"/>
        <dbReference type="ChEBI" id="CHEBI:43474"/>
        <dbReference type="ChEBI" id="CHEBI:456216"/>
        <dbReference type="EC" id="5.6.2.4"/>
    </reaction>
</comment>
<dbReference type="Gene3D" id="1.10.486.10">
    <property type="entry name" value="PCRA, domain 4"/>
    <property type="match status" value="1"/>
</dbReference>
<feature type="binding site" evidence="15">
    <location>
        <position position="970"/>
    </location>
    <ligand>
        <name>Mg(2+)</name>
        <dbReference type="ChEBI" id="CHEBI:18420"/>
    </ligand>
</feature>
<comment type="domain">
    <text evidence="15">The N-terminal DNA-binding domain is a ssDNA-dependent ATPase and has ATP-dependent 3'-5' helicase function. This domain interacts with RecC.</text>
</comment>
<keyword evidence="5 15" id="KW-0378">Hydrolase</keyword>
<dbReference type="Gene3D" id="1.10.3170.10">
    <property type="entry name" value="Recbcd, chain B, domain 2"/>
    <property type="match status" value="1"/>
</dbReference>
<evidence type="ECO:0000259" key="17">
    <source>
        <dbReference type="PROSITE" id="PS51198"/>
    </source>
</evidence>
<dbReference type="HAMAP" id="MF_01485">
    <property type="entry name" value="RecB"/>
    <property type="match status" value="1"/>
</dbReference>
<dbReference type="SUPFAM" id="SSF52980">
    <property type="entry name" value="Restriction endonuclease-like"/>
    <property type="match status" value="1"/>
</dbReference>
<dbReference type="Gene3D" id="3.90.320.10">
    <property type="match status" value="1"/>
</dbReference>
<dbReference type="SUPFAM" id="SSF52540">
    <property type="entry name" value="P-loop containing nucleoside triphosphate hydrolases"/>
    <property type="match status" value="1"/>
</dbReference>
<keyword evidence="7 15" id="KW-0269">Exonuclease</keyword>